<feature type="region of interest" description="Disordered" evidence="3">
    <location>
        <begin position="217"/>
        <end position="281"/>
    </location>
</feature>
<dbReference type="PANTHER" id="PTHR43775">
    <property type="entry name" value="FATTY ACID SYNTHASE"/>
    <property type="match status" value="1"/>
</dbReference>
<evidence type="ECO:0000313" key="6">
    <source>
        <dbReference type="Proteomes" id="UP001578633"/>
    </source>
</evidence>
<dbReference type="EMBL" id="JBHGVX010000007">
    <property type="protein sequence ID" value="KAL1793811.1"/>
    <property type="molecule type" value="Genomic_DNA"/>
</dbReference>
<feature type="domain" description="Carrier" evidence="4">
    <location>
        <begin position="137"/>
        <end position="214"/>
    </location>
</feature>
<keyword evidence="1" id="KW-0596">Phosphopantetheine</keyword>
<feature type="compositionally biased region" description="Polar residues" evidence="3">
    <location>
        <begin position="111"/>
        <end position="124"/>
    </location>
</feature>
<evidence type="ECO:0000313" key="5">
    <source>
        <dbReference type="EMBL" id="KAL1793811.1"/>
    </source>
</evidence>
<evidence type="ECO:0000256" key="2">
    <source>
        <dbReference type="ARBA" id="ARBA00022553"/>
    </source>
</evidence>
<dbReference type="InterPro" id="IPR001031">
    <property type="entry name" value="Thioesterase"/>
</dbReference>
<dbReference type="SMART" id="SM00823">
    <property type="entry name" value="PKS_PP"/>
    <property type="match status" value="1"/>
</dbReference>
<dbReference type="InterPro" id="IPR009081">
    <property type="entry name" value="PP-bd_ACP"/>
</dbReference>
<dbReference type="PROSITE" id="PS00012">
    <property type="entry name" value="PHOSPHOPANTETHEINE"/>
    <property type="match status" value="1"/>
</dbReference>
<dbReference type="SMART" id="SM01294">
    <property type="entry name" value="PKS_PP_betabranch"/>
    <property type="match status" value="1"/>
</dbReference>
<dbReference type="Gene3D" id="1.10.1200.10">
    <property type="entry name" value="ACP-like"/>
    <property type="match status" value="1"/>
</dbReference>
<dbReference type="InterPro" id="IPR036736">
    <property type="entry name" value="ACP-like_sf"/>
</dbReference>
<dbReference type="InterPro" id="IPR020806">
    <property type="entry name" value="PKS_PP-bd"/>
</dbReference>
<keyword evidence="2" id="KW-0597">Phosphoprotein</keyword>
<feature type="compositionally biased region" description="Basic and acidic residues" evidence="3">
    <location>
        <begin position="254"/>
        <end position="280"/>
    </location>
</feature>
<dbReference type="SUPFAM" id="SSF47336">
    <property type="entry name" value="ACP-like"/>
    <property type="match status" value="1"/>
</dbReference>
<keyword evidence="6" id="KW-1185">Reference proteome</keyword>
<dbReference type="RefSeq" id="XP_069304395.1">
    <property type="nucleotide sequence ID" value="XM_069453465.1"/>
</dbReference>
<dbReference type="Gene3D" id="3.40.50.1820">
    <property type="entry name" value="alpha/beta hydrolase"/>
    <property type="match status" value="1"/>
</dbReference>
<dbReference type="GeneID" id="96087554"/>
<dbReference type="Proteomes" id="UP001578633">
    <property type="component" value="Chromosome 7"/>
</dbReference>
<organism evidence="5 6">
    <name type="scientific">Alternaria dauci</name>
    <dbReference type="NCBI Taxonomy" id="48095"/>
    <lineage>
        <taxon>Eukaryota</taxon>
        <taxon>Fungi</taxon>
        <taxon>Dikarya</taxon>
        <taxon>Ascomycota</taxon>
        <taxon>Pezizomycotina</taxon>
        <taxon>Dothideomycetes</taxon>
        <taxon>Pleosporomycetidae</taxon>
        <taxon>Pleosporales</taxon>
        <taxon>Pleosporineae</taxon>
        <taxon>Pleosporaceae</taxon>
        <taxon>Alternaria</taxon>
        <taxon>Alternaria sect. Porri</taxon>
    </lineage>
</organism>
<comment type="caution">
    <text evidence="5">The sequence shown here is derived from an EMBL/GenBank/DDBJ whole genome shotgun (WGS) entry which is preliminary data.</text>
</comment>
<name>A0ABR3UBF0_9PLEO</name>
<dbReference type="PANTHER" id="PTHR43775:SF37">
    <property type="entry name" value="SI:DKEY-61P9.11"/>
    <property type="match status" value="1"/>
</dbReference>
<feature type="region of interest" description="Disordered" evidence="3">
    <location>
        <begin position="109"/>
        <end position="136"/>
    </location>
</feature>
<accession>A0ABR3UBF0</accession>
<dbReference type="InterPro" id="IPR042104">
    <property type="entry name" value="PKS_dehydratase_sf"/>
</dbReference>
<gene>
    <name evidence="5" type="ORF">ACET3X_007232</name>
</gene>
<dbReference type="InterPro" id="IPR029058">
    <property type="entry name" value="AB_hydrolase_fold"/>
</dbReference>
<dbReference type="Pfam" id="PF00550">
    <property type="entry name" value="PP-binding"/>
    <property type="match status" value="1"/>
</dbReference>
<dbReference type="PROSITE" id="PS50075">
    <property type="entry name" value="CARRIER"/>
    <property type="match status" value="1"/>
</dbReference>
<dbReference type="SUPFAM" id="SSF53474">
    <property type="entry name" value="alpha/beta-Hydrolases"/>
    <property type="match status" value="1"/>
</dbReference>
<dbReference type="InterPro" id="IPR050091">
    <property type="entry name" value="PKS_NRPS_Biosynth_Enz"/>
</dbReference>
<reference evidence="5 6" key="1">
    <citation type="submission" date="2024-09" db="EMBL/GenBank/DDBJ databases">
        <title>T2T genomes of carrot and Alternaria dauci and their utility for understanding host-pathogen interaction during carrot leaf blight disease.</title>
        <authorList>
            <person name="Liu W."/>
            <person name="Xu S."/>
            <person name="Ou C."/>
            <person name="Liu X."/>
            <person name="Zhuang F."/>
            <person name="Deng X.W."/>
        </authorList>
    </citation>
    <scope>NUCLEOTIDE SEQUENCE [LARGE SCALE GENOMIC DNA]</scope>
    <source>
        <strain evidence="5 6">A2016</strain>
    </source>
</reference>
<sequence>MVNGNPSESPKTTFIVMGFASVEQTAPLIPGKQYMTYTRISKWVKDTAYCDAIVFDPESSKIVLQCVDIRYQELPRATWKHVLEGPHETPIVHAQRPPVRNSKKYVETRELQQPSSATVPAQETTIDEPEQQEGESAAGARLFNVILDSISKATGTDPSEFRDDTMIADLGVDSIMAIEVVATVKDVSGLELPAAFVFEYPAIGDLRKEFGANEPTVEKPRFSATPSSAEASIPSSPSSLAHPMSDSASSLSPSDREEALPLERQSMTKREQKRPVKIDDDASPEPVVRIMLLQGRPGSKRTTFYMMADGTGTIATYIHLPPFKSKMPVYGIDSPFLRCPKRLTKEVGIEGVAKLIVDALMKTQPEGPLMIGGFSAGSIVAYEVCRQLGRAGRKVEGLVLIDMCCPRSSLLEEDKMNSEDDASFAIFESAVTKDGLWGSSDTTQQHFRAYHVAMHAYHPPYMLEEERPTRTAVIWAEKGMVNRVMGNEKLMKMLVEQGIPTTSYPGYMEDPKLGAFACLVPDRTKADLGPNGWEKYTAGEVLALSVAGDHLDLPMPGHVHLLHAQMEKAFAYIKG</sequence>
<evidence type="ECO:0000259" key="4">
    <source>
        <dbReference type="PROSITE" id="PS50075"/>
    </source>
</evidence>
<dbReference type="Gene3D" id="3.10.129.110">
    <property type="entry name" value="Polyketide synthase dehydratase"/>
    <property type="match status" value="1"/>
</dbReference>
<dbReference type="SMART" id="SM00824">
    <property type="entry name" value="PKS_TE"/>
    <property type="match status" value="1"/>
</dbReference>
<feature type="compositionally biased region" description="Low complexity" evidence="3">
    <location>
        <begin position="223"/>
        <end position="253"/>
    </location>
</feature>
<protein>
    <recommendedName>
        <fullName evidence="4">Carrier domain-containing protein</fullName>
    </recommendedName>
</protein>
<evidence type="ECO:0000256" key="1">
    <source>
        <dbReference type="ARBA" id="ARBA00022450"/>
    </source>
</evidence>
<proteinExistence type="predicted"/>
<dbReference type="Pfam" id="PF00975">
    <property type="entry name" value="Thioesterase"/>
    <property type="match status" value="1"/>
</dbReference>
<dbReference type="InterPro" id="IPR020802">
    <property type="entry name" value="TesA-like"/>
</dbReference>
<dbReference type="InterPro" id="IPR006162">
    <property type="entry name" value="Ppantetheine_attach_site"/>
</dbReference>
<evidence type="ECO:0000256" key="3">
    <source>
        <dbReference type="SAM" id="MobiDB-lite"/>
    </source>
</evidence>